<reference evidence="1 2" key="1">
    <citation type="submission" date="2018-10" db="EMBL/GenBank/DDBJ databases">
        <title>A high-quality apple genome assembly.</title>
        <authorList>
            <person name="Hu J."/>
        </authorList>
    </citation>
    <scope>NUCLEOTIDE SEQUENCE [LARGE SCALE GENOMIC DNA]</scope>
    <source>
        <strain evidence="2">cv. HFTH1</strain>
        <tissue evidence="1">Young leaf</tissue>
    </source>
</reference>
<sequence length="98" mass="11056">MVVRLGGICSPPQSEAATASRAVVFAQQWLTEQVEVEGNRLMILQSFANRKVSFSRRKTNKVAHRLARFSLTLDHPVSWFKKPPDVIFDLLLEDSISS</sequence>
<gene>
    <name evidence="1" type="ORF">DVH24_021460</name>
</gene>
<proteinExistence type="predicted"/>
<evidence type="ECO:0000313" key="2">
    <source>
        <dbReference type="Proteomes" id="UP000290289"/>
    </source>
</evidence>
<comment type="caution">
    <text evidence="1">The sequence shown here is derived from an EMBL/GenBank/DDBJ whole genome shotgun (WGS) entry which is preliminary data.</text>
</comment>
<name>A0A498JUW4_MALDO</name>
<keyword evidence="2" id="KW-1185">Reference proteome</keyword>
<organism evidence="1 2">
    <name type="scientific">Malus domestica</name>
    <name type="common">Apple</name>
    <name type="synonym">Pyrus malus</name>
    <dbReference type="NCBI Taxonomy" id="3750"/>
    <lineage>
        <taxon>Eukaryota</taxon>
        <taxon>Viridiplantae</taxon>
        <taxon>Streptophyta</taxon>
        <taxon>Embryophyta</taxon>
        <taxon>Tracheophyta</taxon>
        <taxon>Spermatophyta</taxon>
        <taxon>Magnoliopsida</taxon>
        <taxon>eudicotyledons</taxon>
        <taxon>Gunneridae</taxon>
        <taxon>Pentapetalae</taxon>
        <taxon>rosids</taxon>
        <taxon>fabids</taxon>
        <taxon>Rosales</taxon>
        <taxon>Rosaceae</taxon>
        <taxon>Amygdaloideae</taxon>
        <taxon>Maleae</taxon>
        <taxon>Malus</taxon>
    </lineage>
</organism>
<evidence type="ECO:0000313" key="1">
    <source>
        <dbReference type="EMBL" id="RXH99658.1"/>
    </source>
</evidence>
<protein>
    <recommendedName>
        <fullName evidence="3">RNase H type-1 domain-containing protein</fullName>
    </recommendedName>
</protein>
<dbReference type="AlphaFoldDB" id="A0A498JUW4"/>
<evidence type="ECO:0008006" key="3">
    <source>
        <dbReference type="Google" id="ProtNLM"/>
    </source>
</evidence>
<dbReference type="EMBL" id="RDQH01000331">
    <property type="protein sequence ID" value="RXH99658.1"/>
    <property type="molecule type" value="Genomic_DNA"/>
</dbReference>
<accession>A0A498JUW4</accession>
<dbReference type="Proteomes" id="UP000290289">
    <property type="component" value="Chromosome 5"/>
</dbReference>